<reference evidence="1 2" key="1">
    <citation type="submission" date="2021-05" db="EMBL/GenBank/DDBJ databases">
        <title>Diversity, taxonomy and evolution of archaeal viruses of the class Caudoviricetes.</title>
        <authorList>
            <person name="Liu Y."/>
            <person name="Demina T.A."/>
            <person name="Roux S."/>
            <person name="Aiewsakun P."/>
            <person name="Kazlauskas D."/>
            <person name="Simmonds P."/>
            <person name="Prangishvili D."/>
            <person name="Oksanen H.M."/>
            <person name="Krupovic M."/>
        </authorList>
    </citation>
    <scope>NUCLEOTIDE SEQUENCE [LARGE SCALE GENOMIC DNA]</scope>
    <source>
        <strain evidence="1">HJTV-2/27</strain>
    </source>
</reference>
<dbReference type="Proteomes" id="UP000827376">
    <property type="component" value="Segment"/>
</dbReference>
<organism evidence="1 2">
    <name type="scientific">Haloarcula virus HJTV-2</name>
    <dbReference type="NCBI Taxonomy" id="2877986"/>
    <lineage>
        <taxon>Viruses</taxon>
        <taxon>Duplodnaviria</taxon>
        <taxon>Heunggongvirae</taxon>
        <taxon>Uroviricota</taxon>
        <taxon>Caudoviricetes</taxon>
        <taxon>Thumleimavirales</taxon>
        <taxon>Hafunaviridae</taxon>
        <taxon>Haloferacalesvirus</taxon>
        <taxon>Haloferacalesvirus thailandense</taxon>
        <taxon>Haloferacalesvirus HJTV2</taxon>
    </lineage>
</organism>
<keyword evidence="2" id="KW-1185">Reference proteome</keyword>
<protein>
    <submittedName>
        <fullName evidence="1">Uncharacterized protein</fullName>
    </submittedName>
</protein>
<name>A0AAE8XWV7_9CAUD</name>
<evidence type="ECO:0000313" key="1">
    <source>
        <dbReference type="EMBL" id="UBF21637.1"/>
    </source>
</evidence>
<evidence type="ECO:0000313" key="2">
    <source>
        <dbReference type="Proteomes" id="UP000827376"/>
    </source>
</evidence>
<gene>
    <name evidence="1" type="ORF">HJTV-2_gp17</name>
</gene>
<dbReference type="EMBL" id="MZ334513">
    <property type="protein sequence ID" value="UBF21637.1"/>
    <property type="molecule type" value="Genomic_DNA"/>
</dbReference>
<accession>A0AAE8XWV7</accession>
<sequence length="99" mass="11533">MKVKFLEMGNRGWAEYDESSDEYSWEYEGDREEIIELLSALDDGPLYDEMDSGEPVVEANRSGAVAPSEMYVTLPWDEQIRELARWLRYYGAQTILIEN</sequence>
<proteinExistence type="predicted"/>